<name>A0ABP9SG26_9MICC</name>
<protein>
    <submittedName>
        <fullName evidence="2">Uncharacterized protein</fullName>
    </submittedName>
</protein>
<proteinExistence type="predicted"/>
<evidence type="ECO:0000256" key="1">
    <source>
        <dbReference type="SAM" id="MobiDB-lite"/>
    </source>
</evidence>
<dbReference type="EMBL" id="BAABKK010000012">
    <property type="protein sequence ID" value="GAA5194344.1"/>
    <property type="molecule type" value="Genomic_DNA"/>
</dbReference>
<evidence type="ECO:0000313" key="2">
    <source>
        <dbReference type="EMBL" id="GAA5194344.1"/>
    </source>
</evidence>
<evidence type="ECO:0000313" key="3">
    <source>
        <dbReference type="Proteomes" id="UP001500200"/>
    </source>
</evidence>
<dbReference type="Proteomes" id="UP001500200">
    <property type="component" value="Unassembled WGS sequence"/>
</dbReference>
<feature type="region of interest" description="Disordered" evidence="1">
    <location>
        <begin position="39"/>
        <end position="69"/>
    </location>
</feature>
<keyword evidence="3" id="KW-1185">Reference proteome</keyword>
<comment type="caution">
    <text evidence="2">The sequence shown here is derived from an EMBL/GenBank/DDBJ whole genome shotgun (WGS) entry which is preliminary data.</text>
</comment>
<reference evidence="3" key="1">
    <citation type="journal article" date="2019" name="Int. J. Syst. Evol. Microbiol.">
        <title>The Global Catalogue of Microorganisms (GCM) 10K type strain sequencing project: providing services to taxonomists for standard genome sequencing and annotation.</title>
        <authorList>
            <consortium name="The Broad Institute Genomics Platform"/>
            <consortium name="The Broad Institute Genome Sequencing Center for Infectious Disease"/>
            <person name="Wu L."/>
            <person name="Ma J."/>
        </authorList>
    </citation>
    <scope>NUCLEOTIDE SEQUENCE [LARGE SCALE GENOMIC DNA]</scope>
    <source>
        <strain evidence="3">JCM 18514</strain>
    </source>
</reference>
<gene>
    <name evidence="2" type="ORF">GCM10023346_21580</name>
</gene>
<accession>A0ABP9SG26</accession>
<sequence>MHGTVDVGLPDGLHLPEGTVCHRGRRPWMTGLVEQAKLGGEGVRQEPADSCHTQGGNSLGSREFPPCGW</sequence>
<organism evidence="2 3">
    <name type="scientific">Arthrobacter gyeryongensis</name>
    <dbReference type="NCBI Taxonomy" id="1650592"/>
    <lineage>
        <taxon>Bacteria</taxon>
        <taxon>Bacillati</taxon>
        <taxon>Actinomycetota</taxon>
        <taxon>Actinomycetes</taxon>
        <taxon>Micrococcales</taxon>
        <taxon>Micrococcaceae</taxon>
        <taxon>Arthrobacter</taxon>
    </lineage>
</organism>
<feature type="compositionally biased region" description="Polar residues" evidence="1">
    <location>
        <begin position="51"/>
        <end position="60"/>
    </location>
</feature>